<evidence type="ECO:0000313" key="12">
    <source>
        <dbReference type="EMBL" id="GAU89989.1"/>
    </source>
</evidence>
<comment type="caution">
    <text evidence="12">The sequence shown here is derived from an EMBL/GenBank/DDBJ whole genome shotgun (WGS) entry which is preliminary data.</text>
</comment>
<dbReference type="CDD" id="cd00063">
    <property type="entry name" value="FN3"/>
    <property type="match status" value="2"/>
</dbReference>
<dbReference type="PROSITE" id="PS50853">
    <property type="entry name" value="FN3"/>
    <property type="match status" value="2"/>
</dbReference>
<feature type="compositionally biased region" description="Basic and acidic residues" evidence="8">
    <location>
        <begin position="1006"/>
        <end position="1028"/>
    </location>
</feature>
<keyword evidence="13" id="KW-1185">Reference proteome</keyword>
<dbReference type="InterPro" id="IPR036179">
    <property type="entry name" value="Ig-like_dom_sf"/>
</dbReference>
<dbReference type="SUPFAM" id="SSF49265">
    <property type="entry name" value="Fibronectin type III"/>
    <property type="match status" value="2"/>
</dbReference>
<gene>
    <name evidence="12" type="primary">RvY_02473-1</name>
    <name evidence="12" type="synonym">RvY_02473.1</name>
    <name evidence="12" type="ORF">RvY_02473</name>
</gene>
<dbReference type="EMBL" id="BDGG01000001">
    <property type="protein sequence ID" value="GAU89989.1"/>
    <property type="molecule type" value="Genomic_DNA"/>
</dbReference>
<dbReference type="InterPro" id="IPR001497">
    <property type="entry name" value="MethylDNA_cys_MeTrfase_AS"/>
</dbReference>
<dbReference type="SUPFAM" id="SSF48726">
    <property type="entry name" value="Immunoglobulin"/>
    <property type="match status" value="1"/>
</dbReference>
<evidence type="ECO:0000256" key="2">
    <source>
        <dbReference type="ARBA" id="ARBA00022692"/>
    </source>
</evidence>
<dbReference type="PROSITE" id="PS50835">
    <property type="entry name" value="IG_LIKE"/>
    <property type="match status" value="1"/>
</dbReference>
<evidence type="ECO:0008006" key="14">
    <source>
        <dbReference type="Google" id="ProtNLM"/>
    </source>
</evidence>
<evidence type="ECO:0000256" key="8">
    <source>
        <dbReference type="SAM" id="MobiDB-lite"/>
    </source>
</evidence>
<feature type="compositionally biased region" description="Polar residues" evidence="8">
    <location>
        <begin position="1043"/>
        <end position="1054"/>
    </location>
</feature>
<dbReference type="InterPro" id="IPR013783">
    <property type="entry name" value="Ig-like_fold"/>
</dbReference>
<dbReference type="GO" id="GO:0003908">
    <property type="term" value="F:methylated-DNA-[protein]-cysteine S-methyltransferase activity"/>
    <property type="evidence" value="ECO:0007669"/>
    <property type="project" value="InterPro"/>
</dbReference>
<feature type="domain" description="Ig-like" evidence="10">
    <location>
        <begin position="66"/>
        <end position="145"/>
    </location>
</feature>
<dbReference type="GO" id="GO:0006281">
    <property type="term" value="P:DNA repair"/>
    <property type="evidence" value="ECO:0007669"/>
    <property type="project" value="InterPro"/>
</dbReference>
<feature type="transmembrane region" description="Helical" evidence="9">
    <location>
        <begin position="741"/>
        <end position="763"/>
    </location>
</feature>
<dbReference type="InterPro" id="IPR036116">
    <property type="entry name" value="FN3_sf"/>
</dbReference>
<proteinExistence type="predicted"/>
<dbReference type="GO" id="GO:0004896">
    <property type="term" value="F:cytokine receptor activity"/>
    <property type="evidence" value="ECO:0007669"/>
    <property type="project" value="TreeGrafter"/>
</dbReference>
<dbReference type="InterPro" id="IPR007110">
    <property type="entry name" value="Ig-like_dom"/>
</dbReference>
<dbReference type="PANTHER" id="PTHR23037:SF35">
    <property type="entry name" value="FIBRONECTIN TYPE-III DOMAIN-CONTAINING PROTEIN"/>
    <property type="match status" value="1"/>
</dbReference>
<feature type="compositionally biased region" description="Polar residues" evidence="8">
    <location>
        <begin position="949"/>
        <end position="983"/>
    </location>
</feature>
<dbReference type="Pfam" id="PF00041">
    <property type="entry name" value="fn3"/>
    <property type="match status" value="1"/>
</dbReference>
<evidence type="ECO:0000256" key="6">
    <source>
        <dbReference type="ARBA" id="ARBA00023170"/>
    </source>
</evidence>
<feature type="transmembrane region" description="Helical" evidence="9">
    <location>
        <begin position="6"/>
        <end position="22"/>
    </location>
</feature>
<keyword evidence="2 9" id="KW-0812">Transmembrane</keyword>
<dbReference type="SMART" id="SM00060">
    <property type="entry name" value="FN3"/>
    <property type="match status" value="2"/>
</dbReference>
<dbReference type="AlphaFoldDB" id="A0A1D1UJV7"/>
<evidence type="ECO:0000259" key="10">
    <source>
        <dbReference type="PROSITE" id="PS50835"/>
    </source>
</evidence>
<feature type="domain" description="Fibronectin type-III" evidence="11">
    <location>
        <begin position="627"/>
        <end position="735"/>
    </location>
</feature>
<evidence type="ECO:0000256" key="4">
    <source>
        <dbReference type="ARBA" id="ARBA00023136"/>
    </source>
</evidence>
<sequence length="1071" mass="117944">MNEEAHVLQVVWSACFAVVCINQAMEALLWLEFLLFLTFLSACSLASDPEETCYKFAKMNVGSIAPNHFDRSIAVGSTFELRCSLDATFARERSLSAAHISWQKNTMDIATDNPRILITPVDGQTSGIKVENAGVGDSGSYRCMVPMNATKQFICSVTARIAEPPKKYVNFTCVSNLMEDLICSWKRPDVPAPNSAQVNYTMKYHLPYQTVADAKLCPEPHPPGRRNGQNREVFGCSIRFRTKEAREAEAKKNNGTVAPPYMSQYVHTITITASNDLYSDSWTETVDPKKFTNPGAPSSLIASALDANTCHLEWTMSMGVTSDHKGFDFEIDYRKNDSELEAMWTQDLNAYENMKGQSPLDNAHMYKGGTFWYDVPNLVAYSNYTFRVRAFPTGADNGYWGNYTYTTCLTPTAVPSGKPGVVPGAYEERSGGMKREVDVYWKGVPKELQNGPYFLYRIHGLGDHGEVKWTAKTDYSNFRVYAPYNETIRIKIIPVNNMSRQDVSDYSEVATIPPVSSAPLKITHTNMEILKDSTYEVYWETNEPADEFQIFYCPTSLDPHMGKCTSEMSVVTIGDPNVRSYLLKLDDKHQHYRFAVSANRKKPDGSIDYSGMNWVRYLCREQDSKYGLDDLTVDQLANTSVEVNWVVPCHRFMQADGFRINYSPCPSENQSACLQNEVLDVPFNISGTGPPCLRSTVLPTLQPGTRYCFSVSITTSASEANSGYSIYQCIMTAPPPTPLPIVRIVVGSVVAALALVVIFFVLWRAFKRMRRTFKDIEKASRNIVLPTKPAFPGNYTGTHYTMVEGDDTGRYLRQQSEGIGSLAPEDVGKVTSFISFTPDKMFPEHGQSLKTGRNTGSNPLVARLSQSMLDLESALSAKRRGSVPGVAHLAVSRQSLAARRRPLGSSEVINLVLPRSGSVGTELTGLNSLGSSGVESDAPPSSGYVAAESFSQPNQSTASSREQTGDTGYVSQPASNYDSSAAQHSVLGGTTSGSSGFSEISNSPDHGSDGRPQKMWEKAQRATERPADGEGEGVQSPLLPKEVTTTQLSSSNRISKAPVTQPLATGYVAWP</sequence>
<evidence type="ECO:0000259" key="11">
    <source>
        <dbReference type="PROSITE" id="PS50853"/>
    </source>
</evidence>
<dbReference type="OrthoDB" id="6381660at2759"/>
<evidence type="ECO:0000256" key="7">
    <source>
        <dbReference type="ARBA" id="ARBA00023180"/>
    </source>
</evidence>
<evidence type="ECO:0000256" key="1">
    <source>
        <dbReference type="ARBA" id="ARBA00004479"/>
    </source>
</evidence>
<keyword evidence="5" id="KW-1015">Disulfide bond</keyword>
<dbReference type="Proteomes" id="UP000186922">
    <property type="component" value="Unassembled WGS sequence"/>
</dbReference>
<feature type="compositionally biased region" description="Low complexity" evidence="8">
    <location>
        <begin position="985"/>
        <end position="1003"/>
    </location>
</feature>
<evidence type="ECO:0000256" key="5">
    <source>
        <dbReference type="ARBA" id="ARBA00023157"/>
    </source>
</evidence>
<keyword evidence="3 9" id="KW-1133">Transmembrane helix</keyword>
<reference evidence="12 13" key="1">
    <citation type="journal article" date="2016" name="Nat. Commun.">
        <title>Extremotolerant tardigrade genome and improved radiotolerance of human cultured cells by tardigrade-unique protein.</title>
        <authorList>
            <person name="Hashimoto T."/>
            <person name="Horikawa D.D."/>
            <person name="Saito Y."/>
            <person name="Kuwahara H."/>
            <person name="Kozuka-Hata H."/>
            <person name="Shin-I T."/>
            <person name="Minakuchi Y."/>
            <person name="Ohishi K."/>
            <person name="Motoyama A."/>
            <person name="Aizu T."/>
            <person name="Enomoto A."/>
            <person name="Kondo K."/>
            <person name="Tanaka S."/>
            <person name="Hara Y."/>
            <person name="Koshikawa S."/>
            <person name="Sagara H."/>
            <person name="Miura T."/>
            <person name="Yokobori S."/>
            <person name="Miyagawa K."/>
            <person name="Suzuki Y."/>
            <person name="Kubo T."/>
            <person name="Oyama M."/>
            <person name="Kohara Y."/>
            <person name="Fujiyama A."/>
            <person name="Arakawa K."/>
            <person name="Katayama T."/>
            <person name="Toyoda A."/>
            <person name="Kunieda T."/>
        </authorList>
    </citation>
    <scope>NUCLEOTIDE SEQUENCE [LARGE SCALE GENOMIC DNA]</scope>
    <source>
        <strain evidence="12 13">YOKOZUNA-1</strain>
    </source>
</reference>
<keyword evidence="6" id="KW-0675">Receptor</keyword>
<dbReference type="InterPro" id="IPR003961">
    <property type="entry name" value="FN3_dom"/>
</dbReference>
<feature type="region of interest" description="Disordered" evidence="8">
    <location>
        <begin position="929"/>
        <end position="1071"/>
    </location>
</feature>
<dbReference type="PANTHER" id="PTHR23037">
    <property type="entry name" value="CYTOKINE RECEPTOR"/>
    <property type="match status" value="1"/>
</dbReference>
<dbReference type="GO" id="GO:0009897">
    <property type="term" value="C:external side of plasma membrane"/>
    <property type="evidence" value="ECO:0007669"/>
    <property type="project" value="TreeGrafter"/>
</dbReference>
<dbReference type="STRING" id="947166.A0A1D1UJV7"/>
<name>A0A1D1UJV7_RAMVA</name>
<dbReference type="PROSITE" id="PS00374">
    <property type="entry name" value="MGMT"/>
    <property type="match status" value="1"/>
</dbReference>
<keyword evidence="4 9" id="KW-0472">Membrane</keyword>
<organism evidence="12 13">
    <name type="scientific">Ramazzottius varieornatus</name>
    <name type="common">Water bear</name>
    <name type="synonym">Tardigrade</name>
    <dbReference type="NCBI Taxonomy" id="947166"/>
    <lineage>
        <taxon>Eukaryota</taxon>
        <taxon>Metazoa</taxon>
        <taxon>Ecdysozoa</taxon>
        <taxon>Tardigrada</taxon>
        <taxon>Eutardigrada</taxon>
        <taxon>Parachela</taxon>
        <taxon>Hypsibioidea</taxon>
        <taxon>Ramazzottiidae</taxon>
        <taxon>Ramazzottius</taxon>
    </lineage>
</organism>
<comment type="subcellular location">
    <subcellularLocation>
        <location evidence="1">Membrane</location>
        <topology evidence="1">Single-pass type I membrane protein</topology>
    </subcellularLocation>
</comment>
<evidence type="ECO:0000313" key="13">
    <source>
        <dbReference type="Proteomes" id="UP000186922"/>
    </source>
</evidence>
<dbReference type="Gene3D" id="2.60.40.10">
    <property type="entry name" value="Immunoglobulins"/>
    <property type="match status" value="4"/>
</dbReference>
<keyword evidence="7" id="KW-0325">Glycoprotein</keyword>
<evidence type="ECO:0000256" key="9">
    <source>
        <dbReference type="SAM" id="Phobius"/>
    </source>
</evidence>
<accession>A0A1D1UJV7</accession>
<evidence type="ECO:0000256" key="3">
    <source>
        <dbReference type="ARBA" id="ARBA00022989"/>
    </source>
</evidence>
<feature type="domain" description="Fibronectin type-III" evidence="11">
    <location>
        <begin position="296"/>
        <end position="413"/>
    </location>
</feature>
<protein>
    <recommendedName>
        <fullName evidence="14">Ig-like domain-containing protein</fullName>
    </recommendedName>
</protein>